<evidence type="ECO:0000313" key="2">
    <source>
        <dbReference type="Proteomes" id="UP000196521"/>
    </source>
</evidence>
<dbReference type="EMBL" id="LR812490">
    <property type="protein sequence ID" value="CAC5344614.1"/>
    <property type="molecule type" value="Genomic_DNA"/>
</dbReference>
<evidence type="ECO:0000313" key="1">
    <source>
        <dbReference type="EMBL" id="CAC5344614.1"/>
    </source>
</evidence>
<proteinExistence type="predicted"/>
<organism evidence="1 2">
    <name type="scientific">Planktothrix rubescens CCAP 1459/22</name>
    <dbReference type="NCBI Taxonomy" id="329571"/>
    <lineage>
        <taxon>Bacteria</taxon>
        <taxon>Bacillati</taxon>
        <taxon>Cyanobacteriota</taxon>
        <taxon>Cyanophyceae</taxon>
        <taxon>Oscillatoriophycideae</taxon>
        <taxon>Oscillatoriales</taxon>
        <taxon>Microcoleaceae</taxon>
        <taxon>Planktothrix</taxon>
    </lineage>
</organism>
<reference evidence="1" key="1">
    <citation type="submission" date="2020-05" db="EMBL/GenBank/DDBJ databases">
        <authorList>
            <consortium name="Genoscope - CEA"/>
            <person name="William W."/>
        </authorList>
    </citation>
    <scope>NUCLEOTIDE SEQUENCE [LARGE SCALE GENOMIC DNA]</scope>
    <source>
        <strain evidence="1">PCC 7821</strain>
    </source>
</reference>
<protein>
    <submittedName>
        <fullName evidence="1">Uncharacterized protein</fullName>
    </submittedName>
</protein>
<keyword evidence="2" id="KW-1185">Reference proteome</keyword>
<sequence>MGGKPFNGASRDLSVSHARLQGLPSVDLGQWCFLTSGAKIIIRIENKEKQCQQFIG</sequence>
<dbReference type="Proteomes" id="UP000196521">
    <property type="component" value="Chromosome"/>
</dbReference>
<comment type="caution">
    <text evidence="1">The sequence shown here is derived from an EMBL/GenBank/DDBJ whole genome shotgun (WGS) entry which is preliminary data.</text>
</comment>
<dbReference type="EMBL" id="CZCZ02000014">
    <property type="protein sequence ID" value="CAC5344614.1"/>
    <property type="molecule type" value="Genomic_DNA"/>
</dbReference>
<accession>A0A6J7ZQA2</accession>
<dbReference type="AlphaFoldDB" id="A0A6J7ZQA2"/>
<name>A0A6J7ZQA2_PLARU</name>
<gene>
    <name evidence="1" type="ORF">PLAN_41029</name>
</gene>